<dbReference type="EMBL" id="BSNM01000015">
    <property type="protein sequence ID" value="GLQ32265.1"/>
    <property type="molecule type" value="Genomic_DNA"/>
</dbReference>
<dbReference type="HAMAP" id="MF_01637">
    <property type="entry name" value="Fe_S_biogen_NfuA"/>
    <property type="match status" value="1"/>
</dbReference>
<dbReference type="PANTHER" id="PTHR11178:SF51">
    <property type="entry name" value="FE_S BIOGENESIS PROTEIN NFUA"/>
    <property type="match status" value="1"/>
</dbReference>
<evidence type="ECO:0000256" key="4">
    <source>
        <dbReference type="ARBA" id="ARBA00023014"/>
    </source>
</evidence>
<proteinExistence type="inferred from homology"/>
<feature type="domain" description="Core" evidence="7">
    <location>
        <begin position="10"/>
        <end position="107"/>
    </location>
</feature>
<dbReference type="InterPro" id="IPR017726">
    <property type="entry name" value="Fe/S_biogenesis_protein_NfuA"/>
</dbReference>
<evidence type="ECO:0000256" key="1">
    <source>
        <dbReference type="ARBA" id="ARBA00022485"/>
    </source>
</evidence>
<comment type="caution">
    <text evidence="8">The sequence shown here is derived from an EMBL/GenBank/DDBJ whole genome shotgun (WGS) entry which is preliminary data.</text>
</comment>
<reference evidence="8" key="1">
    <citation type="journal article" date="2014" name="Int. J. Syst. Evol. Microbiol.">
        <title>Complete genome sequence of Corynebacterium casei LMG S-19264T (=DSM 44701T), isolated from a smear-ripened cheese.</title>
        <authorList>
            <consortium name="US DOE Joint Genome Institute (JGI-PGF)"/>
            <person name="Walter F."/>
            <person name="Albersmeier A."/>
            <person name="Kalinowski J."/>
            <person name="Ruckert C."/>
        </authorList>
    </citation>
    <scope>NUCLEOTIDE SEQUENCE</scope>
    <source>
        <strain evidence="8">NBRC 110071</strain>
    </source>
</reference>
<dbReference type="InterPro" id="IPR034904">
    <property type="entry name" value="FSCA_dom_sf"/>
</dbReference>
<dbReference type="GO" id="GO:0051604">
    <property type="term" value="P:protein maturation"/>
    <property type="evidence" value="ECO:0007669"/>
    <property type="project" value="UniProtKB-UniRule"/>
</dbReference>
<comment type="similarity">
    <text evidence="5">Belongs to the NfuA family.</text>
</comment>
<keyword evidence="3 5" id="KW-0408">Iron</keyword>
<dbReference type="GO" id="GO:0016226">
    <property type="term" value="P:iron-sulfur cluster assembly"/>
    <property type="evidence" value="ECO:0007669"/>
    <property type="project" value="UniProtKB-UniRule"/>
</dbReference>
<gene>
    <name evidence="5 8" type="primary">nfuA</name>
    <name evidence="8" type="ORF">GCM10007876_27440</name>
</gene>
<accession>A0AA37SAM5</accession>
<dbReference type="NCBIfam" id="TIGR03341">
    <property type="entry name" value="YhgI_GntY"/>
    <property type="match status" value="1"/>
</dbReference>
<dbReference type="GO" id="GO:0005506">
    <property type="term" value="F:iron ion binding"/>
    <property type="evidence" value="ECO:0007669"/>
    <property type="project" value="InterPro"/>
</dbReference>
<comment type="subunit">
    <text evidence="5">Homodimer.</text>
</comment>
<keyword evidence="2 5" id="KW-0479">Metal-binding</keyword>
<dbReference type="InterPro" id="IPR035903">
    <property type="entry name" value="HesB-like_dom_sf"/>
</dbReference>
<evidence type="ECO:0000313" key="8">
    <source>
        <dbReference type="EMBL" id="GLQ32265.1"/>
    </source>
</evidence>
<dbReference type="RefSeq" id="WP_284382201.1">
    <property type="nucleotide sequence ID" value="NZ_BSNM01000015.1"/>
</dbReference>
<dbReference type="InterPro" id="IPR001075">
    <property type="entry name" value="NIF_FeS_clus_asmbl_NifU_C"/>
</dbReference>
<reference evidence="8" key="2">
    <citation type="submission" date="2023-01" db="EMBL/GenBank/DDBJ databases">
        <title>Draft genome sequence of Litoribrevibacter albus strain NBRC 110071.</title>
        <authorList>
            <person name="Sun Q."/>
            <person name="Mori K."/>
        </authorList>
    </citation>
    <scope>NUCLEOTIDE SEQUENCE</scope>
    <source>
        <strain evidence="8">NBRC 110071</strain>
    </source>
</reference>
<organism evidence="8 9">
    <name type="scientific">Litoribrevibacter albus</name>
    <dbReference type="NCBI Taxonomy" id="1473156"/>
    <lineage>
        <taxon>Bacteria</taxon>
        <taxon>Pseudomonadati</taxon>
        <taxon>Pseudomonadota</taxon>
        <taxon>Gammaproteobacteria</taxon>
        <taxon>Oceanospirillales</taxon>
        <taxon>Oceanospirillaceae</taxon>
        <taxon>Litoribrevibacter</taxon>
    </lineage>
</organism>
<sequence length="202" mass="22312">MTQYEDIDHNITITDGAREYLGELVAKQNSPGMGVRMYVTQPGTKNAETCLAYCKPDEIIESDLVSDYIDFRLYVERQSVPYLDEAVVDFAKDKLGGQLTIKAPNAKMPKVDENSPLQDRINYLLMTEVNPGLAAHGGEVSLVEVTEDMIAVLRFGGGCQGCSAVDVTLKNGVETRLLEVITELKGVRDVTDHTVTENAYYQ</sequence>
<feature type="binding site" evidence="5">
    <location>
        <position position="159"/>
    </location>
    <ligand>
        <name>[4Fe-4S] cluster</name>
        <dbReference type="ChEBI" id="CHEBI:49883"/>
    </ligand>
</feature>
<evidence type="ECO:0000256" key="5">
    <source>
        <dbReference type="HAMAP-Rule" id="MF_01637"/>
    </source>
</evidence>
<comment type="cofactor">
    <cofactor evidence="5">
        <name>[4Fe-4S] cluster</name>
        <dbReference type="ChEBI" id="CHEBI:49883"/>
    </cofactor>
    <text evidence="5">Binds 1 [4Fe-4S] cluster per subunit. The cluster is presumably bound at the interface of two monomers.</text>
</comment>
<dbReference type="SUPFAM" id="SSF117916">
    <property type="entry name" value="Fe-S cluster assembly (FSCA) domain-like"/>
    <property type="match status" value="1"/>
</dbReference>
<dbReference type="Pfam" id="PF01106">
    <property type="entry name" value="NifU"/>
    <property type="match status" value="1"/>
</dbReference>
<evidence type="ECO:0000313" key="9">
    <source>
        <dbReference type="Proteomes" id="UP001161389"/>
    </source>
</evidence>
<dbReference type="SUPFAM" id="SSF89360">
    <property type="entry name" value="HesB-like domain"/>
    <property type="match status" value="1"/>
</dbReference>
<name>A0AA37SAM5_9GAMM</name>
<dbReference type="GO" id="GO:0051539">
    <property type="term" value="F:4 iron, 4 sulfur cluster binding"/>
    <property type="evidence" value="ECO:0007669"/>
    <property type="project" value="UniProtKB-UniRule"/>
</dbReference>
<evidence type="ECO:0000256" key="2">
    <source>
        <dbReference type="ARBA" id="ARBA00022723"/>
    </source>
</evidence>
<feature type="binding site" evidence="5">
    <location>
        <position position="162"/>
    </location>
    <ligand>
        <name>[4Fe-4S] cluster</name>
        <dbReference type="ChEBI" id="CHEBI:49883"/>
    </ligand>
</feature>
<dbReference type="Gene3D" id="2.60.300.12">
    <property type="entry name" value="HesB-like domain"/>
    <property type="match status" value="1"/>
</dbReference>
<evidence type="ECO:0000259" key="7">
    <source>
        <dbReference type="Pfam" id="PF01521"/>
    </source>
</evidence>
<dbReference type="Gene3D" id="3.30.300.130">
    <property type="entry name" value="Fe-S cluster assembly (FSCA)"/>
    <property type="match status" value="1"/>
</dbReference>
<dbReference type="PANTHER" id="PTHR11178">
    <property type="entry name" value="IRON-SULFUR CLUSTER SCAFFOLD PROTEIN NFU-RELATED"/>
    <property type="match status" value="1"/>
</dbReference>
<evidence type="ECO:0000259" key="6">
    <source>
        <dbReference type="Pfam" id="PF01106"/>
    </source>
</evidence>
<keyword evidence="4 5" id="KW-0411">Iron-sulfur</keyword>
<comment type="function">
    <text evidence="5">Involved in iron-sulfur cluster biogenesis. Binds a 4Fe-4S cluster, can transfer this cluster to apoproteins, and thereby intervenes in the maturation of Fe/S proteins. Could also act as a scaffold/chaperone for damaged Fe/S proteins.</text>
</comment>
<protein>
    <recommendedName>
        <fullName evidence="5">Fe/S biogenesis protein NfuA</fullName>
    </recommendedName>
</protein>
<evidence type="ECO:0000256" key="3">
    <source>
        <dbReference type="ARBA" id="ARBA00023004"/>
    </source>
</evidence>
<dbReference type="Pfam" id="PF01521">
    <property type="entry name" value="Fe-S_biosyn"/>
    <property type="match status" value="1"/>
</dbReference>
<dbReference type="InterPro" id="IPR000361">
    <property type="entry name" value="ATAP_core_dom"/>
</dbReference>
<dbReference type="AlphaFoldDB" id="A0AA37SAM5"/>
<keyword evidence="1 5" id="KW-0004">4Fe-4S</keyword>
<feature type="domain" description="NIF system FeS cluster assembly NifU C-terminal" evidence="6">
    <location>
        <begin position="121"/>
        <end position="187"/>
    </location>
</feature>
<keyword evidence="9" id="KW-1185">Reference proteome</keyword>
<dbReference type="Proteomes" id="UP001161389">
    <property type="component" value="Unassembled WGS sequence"/>
</dbReference>